<dbReference type="InterPro" id="IPR007055">
    <property type="entry name" value="BON_dom"/>
</dbReference>
<evidence type="ECO:0000256" key="1">
    <source>
        <dbReference type="SAM" id="SignalP"/>
    </source>
</evidence>
<dbReference type="EMBL" id="JBELOE010000239">
    <property type="protein sequence ID" value="MER2493051.1"/>
    <property type="molecule type" value="Genomic_DNA"/>
</dbReference>
<evidence type="ECO:0000313" key="4">
    <source>
        <dbReference type="Proteomes" id="UP001467690"/>
    </source>
</evidence>
<evidence type="ECO:0000313" key="3">
    <source>
        <dbReference type="EMBL" id="MER2493051.1"/>
    </source>
</evidence>
<comment type="caution">
    <text evidence="3">The sequence shown here is derived from an EMBL/GenBank/DDBJ whole genome shotgun (WGS) entry which is preliminary data.</text>
</comment>
<feature type="chain" id="PRO_5046474878" evidence="1">
    <location>
        <begin position="26"/>
        <end position="187"/>
    </location>
</feature>
<dbReference type="RefSeq" id="WP_143872227.1">
    <property type="nucleotide sequence ID" value="NZ_CP041660.1"/>
</dbReference>
<dbReference type="SMART" id="SM00749">
    <property type="entry name" value="BON"/>
    <property type="match status" value="2"/>
</dbReference>
<feature type="domain" description="BON" evidence="2">
    <location>
        <begin position="118"/>
        <end position="186"/>
    </location>
</feature>
<dbReference type="Proteomes" id="UP001467690">
    <property type="component" value="Unassembled WGS sequence"/>
</dbReference>
<keyword evidence="1" id="KW-0732">Signal</keyword>
<name>A0ABV1RJD8_9ALTE</name>
<feature type="domain" description="BON" evidence="2">
    <location>
        <begin position="36"/>
        <end position="104"/>
    </location>
</feature>
<keyword evidence="4" id="KW-1185">Reference proteome</keyword>
<sequence length="187" mass="19905">MKNSLNKLLIAGVLSSFAVVNGANAGDSNTWQDTSKDAWIDGKAEATILFNTQLSAFDINTDVEKGHVILTGKVDSEVDKALAEEIVESLEGVKGVENHLIVVNQDKSKDSQLMASLNDSKVATVVKTKLLLESEVGGTDINVEVKNGVVTLKGEVESASEKQLAVAIAQNTDDVKNVINQLKVNNS</sequence>
<accession>A0ABV1RJD8</accession>
<feature type="signal peptide" evidence="1">
    <location>
        <begin position="1"/>
        <end position="25"/>
    </location>
</feature>
<dbReference type="PANTHER" id="PTHR34606:SF15">
    <property type="entry name" value="BON DOMAIN-CONTAINING PROTEIN"/>
    <property type="match status" value="1"/>
</dbReference>
<proteinExistence type="predicted"/>
<dbReference type="PROSITE" id="PS50914">
    <property type="entry name" value="BON"/>
    <property type="match status" value="2"/>
</dbReference>
<gene>
    <name evidence="3" type="ORF">ABS311_14300</name>
</gene>
<protein>
    <submittedName>
        <fullName evidence="3">BON domain-containing protein</fullName>
    </submittedName>
</protein>
<evidence type="ECO:0000259" key="2">
    <source>
        <dbReference type="PROSITE" id="PS50914"/>
    </source>
</evidence>
<reference evidence="3 4" key="1">
    <citation type="submission" date="2024-06" db="EMBL/GenBank/DDBJ databases">
        <authorList>
            <person name="Chen R.Y."/>
        </authorList>
    </citation>
    <scope>NUCLEOTIDE SEQUENCE [LARGE SCALE GENOMIC DNA]</scope>
    <source>
        <strain evidence="3 4">D2</strain>
    </source>
</reference>
<organism evidence="3 4">
    <name type="scientific">Catenovulum sediminis</name>
    <dbReference type="NCBI Taxonomy" id="1740262"/>
    <lineage>
        <taxon>Bacteria</taxon>
        <taxon>Pseudomonadati</taxon>
        <taxon>Pseudomonadota</taxon>
        <taxon>Gammaproteobacteria</taxon>
        <taxon>Alteromonadales</taxon>
        <taxon>Alteromonadaceae</taxon>
        <taxon>Catenovulum</taxon>
    </lineage>
</organism>
<dbReference type="InterPro" id="IPR014004">
    <property type="entry name" value="Transpt-assoc_nodulatn_dom_bac"/>
</dbReference>
<dbReference type="Gene3D" id="3.30.1340.30">
    <property type="match status" value="2"/>
</dbReference>
<dbReference type="InterPro" id="IPR051686">
    <property type="entry name" value="Lipoprotein_DolP"/>
</dbReference>
<dbReference type="PANTHER" id="PTHR34606">
    <property type="entry name" value="BON DOMAIN-CONTAINING PROTEIN"/>
    <property type="match status" value="1"/>
</dbReference>
<dbReference type="Pfam" id="PF04972">
    <property type="entry name" value="BON"/>
    <property type="match status" value="2"/>
</dbReference>